<proteinExistence type="predicted"/>
<dbReference type="EMBL" id="JARJCW010000017">
    <property type="protein sequence ID" value="KAJ7215476.1"/>
    <property type="molecule type" value="Genomic_DNA"/>
</dbReference>
<feature type="region of interest" description="Disordered" evidence="1">
    <location>
        <begin position="35"/>
        <end position="63"/>
    </location>
</feature>
<accession>A0AAD6VP75</accession>
<comment type="caution">
    <text evidence="2">The sequence shown here is derived from an EMBL/GenBank/DDBJ whole genome shotgun (WGS) entry which is preliminary data.</text>
</comment>
<name>A0AAD6VP75_9AGAR</name>
<sequence length="111" mass="12460">MEKRASRDRELKAARWFDQRISKLSKVTNALVRKRHLEKQKRDPVRKGSTLSNEPVFPPPAPSVQLRHKIISGMCEDIDPARLEEAGCAVCGQLTPTVQLTKINYQLAGPG</sequence>
<evidence type="ECO:0000313" key="2">
    <source>
        <dbReference type="EMBL" id="KAJ7215476.1"/>
    </source>
</evidence>
<reference evidence="2" key="1">
    <citation type="submission" date="2023-03" db="EMBL/GenBank/DDBJ databases">
        <title>Massive genome expansion in bonnet fungi (Mycena s.s.) driven by repeated elements and novel gene families across ecological guilds.</title>
        <authorList>
            <consortium name="Lawrence Berkeley National Laboratory"/>
            <person name="Harder C.B."/>
            <person name="Miyauchi S."/>
            <person name="Viragh M."/>
            <person name="Kuo A."/>
            <person name="Thoen E."/>
            <person name="Andreopoulos B."/>
            <person name="Lu D."/>
            <person name="Skrede I."/>
            <person name="Drula E."/>
            <person name="Henrissat B."/>
            <person name="Morin E."/>
            <person name="Kohler A."/>
            <person name="Barry K."/>
            <person name="LaButti K."/>
            <person name="Morin E."/>
            <person name="Salamov A."/>
            <person name="Lipzen A."/>
            <person name="Mereny Z."/>
            <person name="Hegedus B."/>
            <person name="Baldrian P."/>
            <person name="Stursova M."/>
            <person name="Weitz H."/>
            <person name="Taylor A."/>
            <person name="Grigoriev I.V."/>
            <person name="Nagy L.G."/>
            <person name="Martin F."/>
            <person name="Kauserud H."/>
        </authorList>
    </citation>
    <scope>NUCLEOTIDE SEQUENCE</scope>
    <source>
        <strain evidence="2">9144</strain>
    </source>
</reference>
<keyword evidence="3" id="KW-1185">Reference proteome</keyword>
<gene>
    <name evidence="2" type="ORF">GGX14DRAFT_359517</name>
</gene>
<evidence type="ECO:0000256" key="1">
    <source>
        <dbReference type="SAM" id="MobiDB-lite"/>
    </source>
</evidence>
<protein>
    <submittedName>
        <fullName evidence="2">Uncharacterized protein</fullName>
    </submittedName>
</protein>
<dbReference type="AlphaFoldDB" id="A0AAD6VP75"/>
<organism evidence="2 3">
    <name type="scientific">Mycena pura</name>
    <dbReference type="NCBI Taxonomy" id="153505"/>
    <lineage>
        <taxon>Eukaryota</taxon>
        <taxon>Fungi</taxon>
        <taxon>Dikarya</taxon>
        <taxon>Basidiomycota</taxon>
        <taxon>Agaricomycotina</taxon>
        <taxon>Agaricomycetes</taxon>
        <taxon>Agaricomycetidae</taxon>
        <taxon>Agaricales</taxon>
        <taxon>Marasmiineae</taxon>
        <taxon>Mycenaceae</taxon>
        <taxon>Mycena</taxon>
    </lineage>
</organism>
<dbReference type="Proteomes" id="UP001219525">
    <property type="component" value="Unassembled WGS sequence"/>
</dbReference>
<evidence type="ECO:0000313" key="3">
    <source>
        <dbReference type="Proteomes" id="UP001219525"/>
    </source>
</evidence>